<dbReference type="OrthoDB" id="978985at2"/>
<dbReference type="KEGG" id="daw:HS1_002221"/>
<accession>A0A7U4QME4</accession>
<organism evidence="1 2">
    <name type="scientific">Desulfofervidus auxilii</name>
    <dbReference type="NCBI Taxonomy" id="1621989"/>
    <lineage>
        <taxon>Bacteria</taxon>
        <taxon>Pseudomonadati</taxon>
        <taxon>Thermodesulfobacteriota</taxon>
        <taxon>Candidatus Desulfofervidia</taxon>
        <taxon>Candidatus Desulfofervidales</taxon>
        <taxon>Candidatus Desulfofervidaceae</taxon>
        <taxon>Candidatus Desulfofervidus</taxon>
    </lineage>
</organism>
<dbReference type="AlphaFoldDB" id="A0A7U4QME4"/>
<keyword evidence="2" id="KW-1185">Reference proteome</keyword>
<dbReference type="Proteomes" id="UP000070560">
    <property type="component" value="Chromosome"/>
</dbReference>
<dbReference type="RefSeq" id="WP_066065436.1">
    <property type="nucleotide sequence ID" value="NZ_CP013015.1"/>
</dbReference>
<evidence type="ECO:0000313" key="2">
    <source>
        <dbReference type="Proteomes" id="UP000070560"/>
    </source>
</evidence>
<proteinExistence type="predicted"/>
<evidence type="ECO:0000313" key="1">
    <source>
        <dbReference type="EMBL" id="AMM42007.1"/>
    </source>
</evidence>
<reference evidence="1 2" key="1">
    <citation type="submission" date="2015-10" db="EMBL/GenBank/DDBJ databases">
        <title>Candidatus Desulfofervidus auxilii, a hydrogenotrophic sulfate-reducing bacterium involved in the thermophilic anaerobic oxidation of methane.</title>
        <authorList>
            <person name="Krukenberg V."/>
            <person name="Richter M."/>
            <person name="Wegener G."/>
        </authorList>
    </citation>
    <scope>NUCLEOTIDE SEQUENCE [LARGE SCALE GENOMIC DNA]</scope>
    <source>
        <strain evidence="1 2">HS1</strain>
    </source>
</reference>
<sequence length="279" mass="31181">MTIAISMKVNDGIVLAADSASTIMAQTPHGVGVINIYDKANKIFNLRKGLPIGAITWGSGSIGHASISTLVKDFRKLITLDEEWKIEINNYTIEDVANKFKKFIFDINYVNEFQSWKDKPNLGFMIVGYSSGETLAEEWKIDILNGQCKGPYLLRKREKVGITWNGEPEAITRLYLGFGTAMPRILKESGLEDNKIDEIMQLCRTKLTVPMVTPPMPIQDAIDLAEFLVETTVKFSKFAPGAPTVGGPIEIAAITKHEGFKWIKRKHYFDVKLNPKGDI</sequence>
<evidence type="ECO:0008006" key="3">
    <source>
        <dbReference type="Google" id="ProtNLM"/>
    </source>
</evidence>
<gene>
    <name evidence="1" type="ORF">HS1_002221</name>
</gene>
<dbReference type="EMBL" id="CP013015">
    <property type="protein sequence ID" value="AMM42007.1"/>
    <property type="molecule type" value="Genomic_DNA"/>
</dbReference>
<name>A0A7U4QME4_DESA2</name>
<protein>
    <recommendedName>
        <fullName evidence="3">Proteasome subunit beta</fullName>
    </recommendedName>
</protein>